<dbReference type="Proteomes" id="UP001521785">
    <property type="component" value="Unassembled WGS sequence"/>
</dbReference>
<feature type="region of interest" description="Disordered" evidence="1">
    <location>
        <begin position="30"/>
        <end position="176"/>
    </location>
</feature>
<feature type="compositionally biased region" description="Basic and acidic residues" evidence="1">
    <location>
        <begin position="149"/>
        <end position="159"/>
    </location>
</feature>
<evidence type="ECO:0000256" key="1">
    <source>
        <dbReference type="SAM" id="MobiDB-lite"/>
    </source>
</evidence>
<reference evidence="2 3" key="1">
    <citation type="submission" date="2024-02" db="EMBL/GenBank/DDBJ databases">
        <title>De novo assembly and annotation of 12 fungi associated with fruit tree decline syndrome in Ontario, Canada.</title>
        <authorList>
            <person name="Sulman M."/>
            <person name="Ellouze W."/>
            <person name="Ilyukhin E."/>
        </authorList>
    </citation>
    <scope>NUCLEOTIDE SEQUENCE [LARGE SCALE GENOMIC DNA]</scope>
    <source>
        <strain evidence="2 3">M42-189</strain>
    </source>
</reference>
<feature type="region of interest" description="Disordered" evidence="1">
    <location>
        <begin position="554"/>
        <end position="641"/>
    </location>
</feature>
<accession>A0ABR3REA7</accession>
<organism evidence="2 3">
    <name type="scientific">Paraconiothyrium brasiliense</name>
    <dbReference type="NCBI Taxonomy" id="300254"/>
    <lineage>
        <taxon>Eukaryota</taxon>
        <taxon>Fungi</taxon>
        <taxon>Dikarya</taxon>
        <taxon>Ascomycota</taxon>
        <taxon>Pezizomycotina</taxon>
        <taxon>Dothideomycetes</taxon>
        <taxon>Pleosporomycetidae</taxon>
        <taxon>Pleosporales</taxon>
        <taxon>Massarineae</taxon>
        <taxon>Didymosphaeriaceae</taxon>
        <taxon>Paraconiothyrium</taxon>
    </lineage>
</organism>
<dbReference type="PANTHER" id="PTHR35204">
    <property type="entry name" value="YALI0A21131P"/>
    <property type="match status" value="1"/>
</dbReference>
<keyword evidence="3" id="KW-1185">Reference proteome</keyword>
<feature type="compositionally biased region" description="Low complexity" evidence="1">
    <location>
        <begin position="97"/>
        <end position="106"/>
    </location>
</feature>
<protein>
    <submittedName>
        <fullName evidence="2">Uncharacterized protein</fullName>
    </submittedName>
</protein>
<comment type="caution">
    <text evidence="2">The sequence shown here is derived from an EMBL/GenBank/DDBJ whole genome shotgun (WGS) entry which is preliminary data.</text>
</comment>
<proteinExistence type="predicted"/>
<feature type="compositionally biased region" description="Pro residues" evidence="1">
    <location>
        <begin position="84"/>
        <end position="96"/>
    </location>
</feature>
<sequence>MATLYHGTSTKEVVRGMEWLAFEPEHALVFARPRGPPRGERPAQGDEDGLGKERQELRGRGRHEGKDDCAMRPDPWSRQGHAHMPPPPEVPVPPHHSPSGHLHGPPDNVYSPPGPPHGPPHGPPPRHDSHPPPPPPPHHHEQPPPPPPSHDDERERPLSNDEPPQKPPRSGKGYLHTYIPTRPLRLLYVDGLSAGKTSNGTLDSQDILLLNMTAPPGSPMGGEIARAHGLCDLASTLWDNRIDGVFRMEAGFEIILCEFEGTVRRKSVVVYDGEREERPGGPPGGEKGRGVMGGWRYIKAVSERYHGIGGDRVTLDYERFVSVFEYDEQEEKGMGLWDNDVVSDTPHPRLINASPQQLEKVRDAVTRMVLEKNWGVEGRDWQAVADMVVQRYGEAIHYLHTDASVRRSKEAFAAYLSALLRPFVSPSARNATLEIERCVAQVIPPFPLPPQKSASLAHTTLHTVTTHICSTLINALDASTLTLSRSLAATSSPPYHALDLIDGLVIHLQWTTWKECGPCADDNVCFIPIWPMGSLENHKNPQCVKEDGIGTGYWGGRWGPPPGEGHPSEGRPGYDDLTHARPGPEGPKLRKHQDTGGPGRPPAAHGVQKQHGWERKDRHGERPWHVGQRKGAHCTPWRPDTPPNHVPNRFHGGWDRGAWSLLRESLMQAVEWLGSEPHNVEVKVNFVDTHTP</sequence>
<evidence type="ECO:0000313" key="2">
    <source>
        <dbReference type="EMBL" id="KAL1602781.1"/>
    </source>
</evidence>
<dbReference type="PANTHER" id="PTHR35204:SF1">
    <property type="entry name" value="ENTEROTOXIN"/>
    <property type="match status" value="1"/>
</dbReference>
<feature type="compositionally biased region" description="Basic and acidic residues" evidence="1">
    <location>
        <begin position="37"/>
        <end position="71"/>
    </location>
</feature>
<feature type="compositionally biased region" description="Pro residues" evidence="1">
    <location>
        <begin position="112"/>
        <end position="123"/>
    </location>
</feature>
<name>A0ABR3REA7_9PLEO</name>
<dbReference type="InterPro" id="IPR038921">
    <property type="entry name" value="YOR389W-like"/>
</dbReference>
<dbReference type="EMBL" id="JAKJXO020000007">
    <property type="protein sequence ID" value="KAL1602781.1"/>
    <property type="molecule type" value="Genomic_DNA"/>
</dbReference>
<gene>
    <name evidence="2" type="ORF">SLS60_006202</name>
</gene>
<feature type="compositionally biased region" description="Basic and acidic residues" evidence="1">
    <location>
        <begin position="611"/>
        <end position="624"/>
    </location>
</feature>
<evidence type="ECO:0000313" key="3">
    <source>
        <dbReference type="Proteomes" id="UP001521785"/>
    </source>
</evidence>
<feature type="compositionally biased region" description="Basic and acidic residues" evidence="1">
    <location>
        <begin position="566"/>
        <end position="579"/>
    </location>
</feature>